<evidence type="ECO:0008006" key="3">
    <source>
        <dbReference type="Google" id="ProtNLM"/>
    </source>
</evidence>
<evidence type="ECO:0000313" key="1">
    <source>
        <dbReference type="EMBL" id="RUO51221.1"/>
    </source>
</evidence>
<dbReference type="OrthoDB" id="9795624at2"/>
<dbReference type="Proteomes" id="UP000287330">
    <property type="component" value="Unassembled WGS sequence"/>
</dbReference>
<dbReference type="Gene3D" id="3.60.21.70">
    <property type="entry name" value="PhoD-like phosphatase"/>
    <property type="match status" value="1"/>
</dbReference>
<evidence type="ECO:0000313" key="2">
    <source>
        <dbReference type="Proteomes" id="UP000287330"/>
    </source>
</evidence>
<dbReference type="PANTHER" id="PTHR37031:SF2">
    <property type="entry name" value="PHOD-LIKE PHOSPHATASE METALLOPHOSPHATASE DOMAIN-CONTAINING PROTEIN"/>
    <property type="match status" value="1"/>
</dbReference>
<sequence length="633" mass="72320">MNHKSTLKDLPQLLCGPLVRHVAADHFYLWLVTQTPDVPQVVCWIDGSSCEVSITEHILPIGKHAYVMLLKVEPAHTFAHNQQVNYDLVWSANDEQLSQHHDFLLYTGHSSPHFIYKDVVDQLFHGSCRRPHHTAQDGLARVDKEIQTHLDRPSKRAALLLHTGDQVYVDDVAGPMLASIHALIDVLGLFDETLPDEQLNQLDDLIRHPNGYYSRQSLLPDTKANEALTEKFFGGVKKPIFTSAHAGNHLVTAAEVFAMYLLCWSPTPWRLINVEQPSQLNEEQANRFRDEKAALDGFVKILPQAARAMAHSINYMMFDDHDVTDDWNLSAAWELTAYQHPFSKRIVGNALWGYLIFQGWGNQPTVLQPLIDESNALLKQPLVEQADAQDELIDQLLDWEQWQFALNTKPKVLILDTRTRRWRSERSIRKPSGLMDWESLMEMQHEIMDEEAVILVSPAPIFGVKLIEAIQTVFTAMGKPLVVDAENWMAHRGAANTLLNIFSHKRTPQKFTILSGDVHYSFAYDIQLRREKAESFIWQITSSGIKNEFPASLLEWLDRLNRWLYSPRSPLNWLTKRRRFAVSPRLPTGRDAGERLWNHSGIGWVSFDQDGAPSCIRQLNADGGETEFLKEES</sequence>
<comment type="caution">
    <text evidence="1">The sequence shown here is derived from an EMBL/GenBank/DDBJ whole genome shotgun (WGS) entry which is preliminary data.</text>
</comment>
<dbReference type="PANTHER" id="PTHR37031">
    <property type="entry name" value="METALLOPHOSPHATASE BINDING DOMAIN PROTEIN"/>
    <property type="match status" value="1"/>
</dbReference>
<organism evidence="1 2">
    <name type="scientific">Idiomarina fontislapidosi</name>
    <dbReference type="NCBI Taxonomy" id="263723"/>
    <lineage>
        <taxon>Bacteria</taxon>
        <taxon>Pseudomonadati</taxon>
        <taxon>Pseudomonadota</taxon>
        <taxon>Gammaproteobacteria</taxon>
        <taxon>Alteromonadales</taxon>
        <taxon>Idiomarinaceae</taxon>
        <taxon>Idiomarina</taxon>
    </lineage>
</organism>
<dbReference type="EMBL" id="PIPV01000012">
    <property type="protein sequence ID" value="RUO51221.1"/>
    <property type="molecule type" value="Genomic_DNA"/>
</dbReference>
<dbReference type="InterPro" id="IPR029052">
    <property type="entry name" value="Metallo-depent_PP-like"/>
</dbReference>
<proteinExistence type="predicted"/>
<name>A0A432XRI8_9GAMM</name>
<dbReference type="InterPro" id="IPR038607">
    <property type="entry name" value="PhoD-like_sf"/>
</dbReference>
<protein>
    <recommendedName>
        <fullName evidence="3">PhoD-like phosphatase metallophosphatase domain-containing protein</fullName>
    </recommendedName>
</protein>
<gene>
    <name evidence="1" type="ORF">CWE25_11735</name>
</gene>
<dbReference type="AlphaFoldDB" id="A0A432XRI8"/>
<keyword evidence="2" id="KW-1185">Reference proteome</keyword>
<reference evidence="2" key="1">
    <citation type="journal article" date="2018" name="Front. Microbiol.">
        <title>Genome-Based Analysis Reveals the Taxonomy and Diversity of the Family Idiomarinaceae.</title>
        <authorList>
            <person name="Liu Y."/>
            <person name="Lai Q."/>
            <person name="Shao Z."/>
        </authorList>
    </citation>
    <scope>NUCLEOTIDE SEQUENCE [LARGE SCALE GENOMIC DNA]</scope>
    <source>
        <strain evidence="2">F23</strain>
    </source>
</reference>
<dbReference type="RefSeq" id="WP_110575950.1">
    <property type="nucleotide sequence ID" value="NZ_PIPV01000012.1"/>
</dbReference>
<accession>A0A432XRI8</accession>
<dbReference type="SUPFAM" id="SSF56300">
    <property type="entry name" value="Metallo-dependent phosphatases"/>
    <property type="match status" value="1"/>
</dbReference>